<feature type="region of interest" description="Disordered" evidence="1">
    <location>
        <begin position="245"/>
        <end position="318"/>
    </location>
</feature>
<dbReference type="OrthoDB" id="446513at2759"/>
<evidence type="ECO:0000313" key="3">
    <source>
        <dbReference type="EMBL" id="EER14344.1"/>
    </source>
</evidence>
<sequence>HQCYCMTPSSRPTSSPSQLQRHSVSSSSGRSADNPASSPPGFPGEADGPSLIFPPYLALGIGRPVSLSNLAMYFESFGEADFLDCTRMLTESTDSYAIRLSFFDRRVTERVFQRFQSASTDDPRCGAISCTGASVITSAEPSSGVPMEIIAIISCKLVRSRLPTLGGEAADPRVVNVEQLCWSLPEAVDCCSEFGALASANGTSISASVMQGTELCREVEFYDSRAAEAFRNAIMVLERSREGRSSVNTSLGEITAPGSPSAAQPPPTVPHEPLITPRTEPGGAGLLAAAPLPLQPQVTTPQPTPWGGRSATTSPAPRYLTSQVARSLARFYRAVGVSDYKVSGALPSSSSSSSSSAAAAAASPMQSLVAPSPQTTAAYTTALIPGVEESLQIPEIESGFVNRTTVMVRNIPPAYTSSRLLQEILETMLELAGEEELATVNAAVGAPFGIDFVYLPFNLKNRAGVSYGFVNLTTPEALLTFYDRFDQHEWRSGTSRTHNGGERKPCEMSAARLQGQHAL</sequence>
<feature type="compositionally biased region" description="Low complexity" evidence="1">
    <location>
        <begin position="7"/>
        <end position="31"/>
    </location>
</feature>
<keyword evidence="4" id="KW-1185">Reference proteome</keyword>
<dbReference type="InParanoid" id="C5KME9"/>
<reference evidence="3 4" key="1">
    <citation type="submission" date="2008-07" db="EMBL/GenBank/DDBJ databases">
        <authorList>
            <person name="El-Sayed N."/>
            <person name="Caler E."/>
            <person name="Inman J."/>
            <person name="Amedeo P."/>
            <person name="Hass B."/>
            <person name="Wortman J."/>
        </authorList>
    </citation>
    <scope>NUCLEOTIDE SEQUENCE [LARGE SCALE GENOMIC DNA]</scope>
    <source>
        <strain evidence="4">ATCC 50983 / TXsc</strain>
    </source>
</reference>
<accession>C5KME9</accession>
<feature type="domain" description="Mei2-like C-terminal RNA recognition motif" evidence="2">
    <location>
        <begin position="450"/>
        <end position="519"/>
    </location>
</feature>
<dbReference type="RefSeq" id="XP_002782549.1">
    <property type="nucleotide sequence ID" value="XM_002782503.1"/>
</dbReference>
<feature type="region of interest" description="Disordered" evidence="1">
    <location>
        <begin position="1"/>
        <end position="45"/>
    </location>
</feature>
<dbReference type="Pfam" id="PF04059">
    <property type="entry name" value="RRM_2"/>
    <property type="match status" value="1"/>
</dbReference>
<protein>
    <recommendedName>
        <fullName evidence="2">Mei2-like C-terminal RNA recognition motif domain-containing protein</fullName>
    </recommendedName>
</protein>
<dbReference type="InterPro" id="IPR007201">
    <property type="entry name" value="Mei2-like_Rrm_C"/>
</dbReference>
<dbReference type="AlphaFoldDB" id="C5KME9"/>
<dbReference type="InterPro" id="IPR035979">
    <property type="entry name" value="RBD_domain_sf"/>
</dbReference>
<evidence type="ECO:0000256" key="1">
    <source>
        <dbReference type="SAM" id="MobiDB-lite"/>
    </source>
</evidence>
<proteinExistence type="predicted"/>
<dbReference type="SUPFAM" id="SSF54928">
    <property type="entry name" value="RNA-binding domain, RBD"/>
    <property type="match status" value="1"/>
</dbReference>
<dbReference type="CDD" id="cd12277">
    <property type="entry name" value="RRM3_MEI2_EAR1_like"/>
    <property type="match status" value="1"/>
</dbReference>
<feature type="non-terminal residue" evidence="3">
    <location>
        <position position="519"/>
    </location>
</feature>
<feature type="compositionally biased region" description="Low complexity" evidence="1">
    <location>
        <begin position="286"/>
        <end position="301"/>
    </location>
</feature>
<dbReference type="EMBL" id="GG674394">
    <property type="protein sequence ID" value="EER14344.1"/>
    <property type="molecule type" value="Genomic_DNA"/>
</dbReference>
<feature type="non-terminal residue" evidence="3">
    <location>
        <position position="1"/>
    </location>
</feature>
<dbReference type="Proteomes" id="UP000007800">
    <property type="component" value="Unassembled WGS sequence"/>
</dbReference>
<dbReference type="GeneID" id="9044534"/>
<organism evidence="4">
    <name type="scientific">Perkinsus marinus (strain ATCC 50983 / TXsc)</name>
    <dbReference type="NCBI Taxonomy" id="423536"/>
    <lineage>
        <taxon>Eukaryota</taxon>
        <taxon>Sar</taxon>
        <taxon>Alveolata</taxon>
        <taxon>Perkinsozoa</taxon>
        <taxon>Perkinsea</taxon>
        <taxon>Perkinsida</taxon>
        <taxon>Perkinsidae</taxon>
        <taxon>Perkinsus</taxon>
    </lineage>
</organism>
<evidence type="ECO:0000259" key="2">
    <source>
        <dbReference type="Pfam" id="PF04059"/>
    </source>
</evidence>
<feature type="region of interest" description="Disordered" evidence="1">
    <location>
        <begin position="492"/>
        <end position="519"/>
    </location>
</feature>
<dbReference type="GO" id="GO:0003676">
    <property type="term" value="F:nucleic acid binding"/>
    <property type="evidence" value="ECO:0007669"/>
    <property type="project" value="InterPro"/>
</dbReference>
<name>C5KME9_PERM5</name>
<gene>
    <name evidence="3" type="ORF">Pmar_PMAR005599</name>
</gene>
<evidence type="ECO:0000313" key="4">
    <source>
        <dbReference type="Proteomes" id="UP000007800"/>
    </source>
</evidence>